<dbReference type="EMBL" id="CP045737">
    <property type="protein sequence ID" value="QGG41912.1"/>
    <property type="molecule type" value="Genomic_DNA"/>
</dbReference>
<dbReference type="KEGG" id="aef:GEV26_11335"/>
<organism evidence="1 2">
    <name type="scientific">Aeromicrobium yanjiei</name>
    <dbReference type="NCBI Taxonomy" id="2662028"/>
    <lineage>
        <taxon>Bacteria</taxon>
        <taxon>Bacillati</taxon>
        <taxon>Actinomycetota</taxon>
        <taxon>Actinomycetes</taxon>
        <taxon>Propionibacteriales</taxon>
        <taxon>Nocardioidaceae</taxon>
        <taxon>Aeromicrobium</taxon>
    </lineage>
</organism>
<reference evidence="1 2" key="1">
    <citation type="submission" date="2019-11" db="EMBL/GenBank/DDBJ databases">
        <authorList>
            <person name="Li J."/>
        </authorList>
    </citation>
    <scope>NUCLEOTIDE SEQUENCE [LARGE SCALE GENOMIC DNA]</scope>
    <source>
        <strain evidence="1 2">MF47</strain>
    </source>
</reference>
<accession>A0A5Q2MLF9</accession>
<dbReference type="Proteomes" id="UP000392064">
    <property type="component" value="Chromosome"/>
</dbReference>
<gene>
    <name evidence="1" type="ORF">GEV26_11335</name>
</gene>
<dbReference type="InterPro" id="IPR045598">
    <property type="entry name" value="DUF6457"/>
</dbReference>
<protein>
    <submittedName>
        <fullName evidence="1">Molybdopterin-guanine dinucleotide biosynthesis protein MobA</fullName>
    </submittedName>
</protein>
<dbReference type="RefSeq" id="WP_153653177.1">
    <property type="nucleotide sequence ID" value="NZ_CP045737.1"/>
</dbReference>
<evidence type="ECO:0000313" key="2">
    <source>
        <dbReference type="Proteomes" id="UP000392064"/>
    </source>
</evidence>
<keyword evidence="2" id="KW-1185">Reference proteome</keyword>
<name>A0A5Q2MLF9_9ACTN</name>
<sequence length="85" mass="8928">MDERPLPRWAEGLARDLGIEQVLGVDEVLDLAADAAHGVMRPAAPLTTYLVGVAVGQAGGEPARVAEVLERVRAAIAGWDEDEGP</sequence>
<dbReference type="Pfam" id="PF20058">
    <property type="entry name" value="DUF6457"/>
    <property type="match status" value="1"/>
</dbReference>
<dbReference type="AlphaFoldDB" id="A0A5Q2MLF9"/>
<proteinExistence type="predicted"/>
<evidence type="ECO:0000313" key="1">
    <source>
        <dbReference type="EMBL" id="QGG41912.1"/>
    </source>
</evidence>